<proteinExistence type="predicted"/>
<feature type="region of interest" description="Disordered" evidence="2">
    <location>
        <begin position="384"/>
        <end position="477"/>
    </location>
</feature>
<dbReference type="InterPro" id="IPR043502">
    <property type="entry name" value="DNA/RNA_pol_sf"/>
</dbReference>
<evidence type="ECO:0000313" key="5">
    <source>
        <dbReference type="EMBL" id="MBS7455859.1"/>
    </source>
</evidence>
<evidence type="ECO:0000313" key="6">
    <source>
        <dbReference type="Proteomes" id="UP000675747"/>
    </source>
</evidence>
<dbReference type="Proteomes" id="UP000675747">
    <property type="component" value="Unassembled WGS sequence"/>
</dbReference>
<dbReference type="GO" id="GO:0006281">
    <property type="term" value="P:DNA repair"/>
    <property type="evidence" value="ECO:0007669"/>
    <property type="project" value="InterPro"/>
</dbReference>
<protein>
    <submittedName>
        <fullName evidence="4">DNA polymerase Y family protein</fullName>
    </submittedName>
</protein>
<reference evidence="5 6" key="1">
    <citation type="journal article" date="2021" name="Microbiol. Resour. Announc.">
        <title>Draft Genome Sequence of Coralloluteibacterium stylophorae LMG 29479T.</title>
        <authorList>
            <person name="Karlyshev A.V."/>
            <person name="Kudryashova E.B."/>
            <person name="Ariskina E.V."/>
            <person name="Conroy A.P."/>
            <person name="Abidueva E.Y."/>
        </authorList>
    </citation>
    <scope>NUCLEOTIDE SEQUENCE [LARGE SCALE GENOMIC DNA]</scope>
    <source>
        <strain evidence="5 6">LMG 29479</strain>
    </source>
</reference>
<accession>A0A8J7VU49</accession>
<evidence type="ECO:0000259" key="3">
    <source>
        <dbReference type="Pfam" id="PF00817"/>
    </source>
</evidence>
<dbReference type="PANTHER" id="PTHR35369:SF2">
    <property type="entry name" value="BLR3025 PROTEIN"/>
    <property type="match status" value="1"/>
</dbReference>
<keyword evidence="1" id="KW-0227">DNA damage</keyword>
<evidence type="ECO:0000256" key="1">
    <source>
        <dbReference type="ARBA" id="ARBA00022763"/>
    </source>
</evidence>
<dbReference type="EMBL" id="JAGQFT020000001">
    <property type="protein sequence ID" value="MBS7455859.1"/>
    <property type="molecule type" value="Genomic_DNA"/>
</dbReference>
<dbReference type="EMBL" id="JAGQFT010000030">
    <property type="protein sequence ID" value="MBR0561988.1"/>
    <property type="molecule type" value="Genomic_DNA"/>
</dbReference>
<sequence length="553" mass="59808">MLWACLHLPALAVEAVFADRDDHAPRAVHDPAHRHRRLVGTDPAAQALGIHPGLTSATARALAADLAVRPRDPAAERACLTTAAAMAYAFSGQVAIALPDAVLLEVGASLRLFGGWTAIDAGLREGLSRLGHAHRIAVAPTPAAAHAFASLEDGRHLGDRRALAAALRTLPLEAAGLPVEATALLARAGLRRLGEVLALPRADLLRRVGKPVGLHLDRLCGRAEDIRTLYRPPDRFERGMEFEYGIADSGALLFPLRRLVDALAAFLSARDGGVSRFVLRFVHEGAPRTELAVGLRKPMRASQALFDAARGRLERHALAAPAHGLQLVAEHLPPFMPELRDLFEAGSRGALDHDALVEHLRARLGDDSVRSLAVAADHRPERAWRVLEPGETTRRPAAPSRRRRPARALPTEAHDTPAALQRASEPASATAADARTEPASPSPPRRHHEATSLHLLPPARPHGFLPHPANDAHGARVHSAPVARRPLWLLPEPVPLRARIVRLVGGSERIESGWWDDADARRDYVAADLDTGQRAWLYREAGGEGWMLHGWFA</sequence>
<dbReference type="SUPFAM" id="SSF56672">
    <property type="entry name" value="DNA/RNA polymerases"/>
    <property type="match status" value="1"/>
</dbReference>
<feature type="domain" description="UmuC" evidence="3">
    <location>
        <begin position="25"/>
        <end position="146"/>
    </location>
</feature>
<dbReference type="CDD" id="cd03468">
    <property type="entry name" value="PolY_like"/>
    <property type="match status" value="1"/>
</dbReference>
<comment type="caution">
    <text evidence="4">The sequence shown here is derived from an EMBL/GenBank/DDBJ whole genome shotgun (WGS) entry which is preliminary data.</text>
</comment>
<keyword evidence="6" id="KW-1185">Reference proteome</keyword>
<feature type="compositionally biased region" description="Low complexity" evidence="2">
    <location>
        <begin position="422"/>
        <end position="439"/>
    </location>
</feature>
<organism evidence="4">
    <name type="scientific">Coralloluteibacterium stylophorae</name>
    <dbReference type="NCBI Taxonomy" id="1776034"/>
    <lineage>
        <taxon>Bacteria</taxon>
        <taxon>Pseudomonadati</taxon>
        <taxon>Pseudomonadota</taxon>
        <taxon>Gammaproteobacteria</taxon>
        <taxon>Lysobacterales</taxon>
        <taxon>Lysobacteraceae</taxon>
        <taxon>Coralloluteibacterium</taxon>
    </lineage>
</organism>
<name>A0A8J7VU49_9GAMM</name>
<dbReference type="AlphaFoldDB" id="A0A8J7VU49"/>
<dbReference type="InterPro" id="IPR050356">
    <property type="entry name" value="SulA_CellDiv_inhibitor"/>
</dbReference>
<dbReference type="Pfam" id="PF00817">
    <property type="entry name" value="IMS"/>
    <property type="match status" value="1"/>
</dbReference>
<evidence type="ECO:0000313" key="4">
    <source>
        <dbReference type="EMBL" id="MBR0561988.1"/>
    </source>
</evidence>
<dbReference type="PANTHER" id="PTHR35369">
    <property type="entry name" value="BLR3025 PROTEIN-RELATED"/>
    <property type="match status" value="1"/>
</dbReference>
<dbReference type="RefSeq" id="WP_211925954.1">
    <property type="nucleotide sequence ID" value="NZ_JAGQFT020000001.1"/>
</dbReference>
<evidence type="ECO:0000256" key="2">
    <source>
        <dbReference type="SAM" id="MobiDB-lite"/>
    </source>
</evidence>
<gene>
    <name evidence="5" type="ORF">KB893_001770</name>
    <name evidence="4" type="ORF">KB893_05605</name>
</gene>
<reference evidence="4" key="2">
    <citation type="submission" date="2021-04" db="EMBL/GenBank/DDBJ databases">
        <authorList>
            <person name="Karlyshev A.V."/>
        </authorList>
    </citation>
    <scope>NUCLEOTIDE SEQUENCE</scope>
    <source>
        <strain evidence="4">LMG 29479</strain>
    </source>
</reference>
<dbReference type="InterPro" id="IPR001126">
    <property type="entry name" value="UmuC"/>
</dbReference>